<evidence type="ECO:0000256" key="5">
    <source>
        <dbReference type="ARBA" id="ARBA00023163"/>
    </source>
</evidence>
<dbReference type="PANTHER" id="PTHR10253">
    <property type="entry name" value="POLYCOMB PROTEIN"/>
    <property type="match status" value="1"/>
</dbReference>
<dbReference type="Pfam" id="PF00400">
    <property type="entry name" value="WD40"/>
    <property type="match status" value="2"/>
</dbReference>
<evidence type="ECO:0000256" key="3">
    <source>
        <dbReference type="ARBA" id="ARBA00022737"/>
    </source>
</evidence>
<dbReference type="InterPro" id="IPR020472">
    <property type="entry name" value="WD40_PAC1"/>
</dbReference>
<dbReference type="PROSITE" id="PS00678">
    <property type="entry name" value="WD_REPEATS_1"/>
    <property type="match status" value="1"/>
</dbReference>
<dbReference type="InterPro" id="IPR019775">
    <property type="entry name" value="WD40_repeat_CS"/>
</dbReference>
<gene>
    <name evidence="7" type="ORF">PBRA_007138</name>
</gene>
<dbReference type="STRING" id="37360.A0A0G4IV38"/>
<dbReference type="InterPro" id="IPR015943">
    <property type="entry name" value="WD40/YVTN_repeat-like_dom_sf"/>
</dbReference>
<keyword evidence="3" id="KW-0677">Repeat</keyword>
<dbReference type="PRINTS" id="PR00320">
    <property type="entry name" value="GPROTEINBRPT"/>
</dbReference>
<dbReference type="AlphaFoldDB" id="A0A0G4IV38"/>
<evidence type="ECO:0000256" key="6">
    <source>
        <dbReference type="PROSITE-ProRule" id="PRU00221"/>
    </source>
</evidence>
<dbReference type="InterPro" id="IPR001680">
    <property type="entry name" value="WD40_rpt"/>
</dbReference>
<keyword evidence="2 6" id="KW-0853">WD repeat</keyword>
<evidence type="ECO:0000256" key="2">
    <source>
        <dbReference type="ARBA" id="ARBA00022574"/>
    </source>
</evidence>
<dbReference type="SMART" id="SM00320">
    <property type="entry name" value="WD40"/>
    <property type="match status" value="5"/>
</dbReference>
<keyword evidence="5" id="KW-0804">Transcription</keyword>
<organism evidence="7 8">
    <name type="scientific">Plasmodiophora brassicae</name>
    <name type="common">Clubroot disease agent</name>
    <dbReference type="NCBI Taxonomy" id="37360"/>
    <lineage>
        <taxon>Eukaryota</taxon>
        <taxon>Sar</taxon>
        <taxon>Rhizaria</taxon>
        <taxon>Endomyxa</taxon>
        <taxon>Phytomyxea</taxon>
        <taxon>Plasmodiophorida</taxon>
        <taxon>Plasmodiophoridae</taxon>
        <taxon>Plasmodiophora</taxon>
    </lineage>
</organism>
<protein>
    <submittedName>
        <fullName evidence="7">Uncharacterized protein</fullName>
    </submittedName>
</protein>
<name>A0A0G4IV38_PLABS</name>
<dbReference type="PROSITE" id="PS50294">
    <property type="entry name" value="WD_REPEATS_REGION"/>
    <property type="match status" value="2"/>
</dbReference>
<keyword evidence="4" id="KW-0805">Transcription regulation</keyword>
<proteinExistence type="inferred from homology"/>
<dbReference type="EMBL" id="CDSF01000089">
    <property type="protein sequence ID" value="CEO99024.1"/>
    <property type="molecule type" value="Genomic_DNA"/>
</dbReference>
<dbReference type="OrthoDB" id="7318948at2759"/>
<evidence type="ECO:0000313" key="8">
    <source>
        <dbReference type="Proteomes" id="UP000039324"/>
    </source>
</evidence>
<accession>A0A0G4IV38</accession>
<dbReference type="OMA" id="RDVHRNY"/>
<dbReference type="SUPFAM" id="SSF50978">
    <property type="entry name" value="WD40 repeat-like"/>
    <property type="match status" value="1"/>
</dbReference>
<dbReference type="Gene3D" id="2.130.10.10">
    <property type="entry name" value="YVTN repeat-like/Quinoprotein amine dehydrogenase"/>
    <property type="match status" value="1"/>
</dbReference>
<comment type="similarity">
    <text evidence="1">Belongs to the WD repeat ESC family.</text>
</comment>
<evidence type="ECO:0000313" key="7">
    <source>
        <dbReference type="EMBL" id="CEO99024.1"/>
    </source>
</evidence>
<dbReference type="PROSITE" id="PS50082">
    <property type="entry name" value="WD_REPEATS_2"/>
    <property type="match status" value="2"/>
</dbReference>
<sequence>MVVVGGAGASGRPSKPRIGFTLANVVEEDHGTPIYGLCFNDVDPDLCDCFATVGANRATVYRLNERTGAVEPEQIYRDSDSNETFYTCLWMAHWATGAPLLVCAGLTGSIKVIDCSTRAPIKALLGHVGAVNEVRACPTNPVLLLSASKDRSVRLWNIETTICVAVFSGEAGHMNEVLSADFSLDGQRIVSGGMDHSVKIWAVDEVLQGLIELSGTDAYKHSDLDDCNLARAPFPTKLFQFPIFSTDRVHSNYVDNVRFFGDMILSKSVEEKIVLWVPSFERKTVNESCPVRVLQECLYSDCDIWYVRFSLDRPMRLVATGNSIGKVFIWDVGVPGAAPRVLTSAKSTRTIRHVAFNHNNIFLVASSDIGSVFVWRRQSKKDSKASAASE</sequence>
<feature type="repeat" description="WD" evidence="6">
    <location>
        <begin position="170"/>
        <end position="201"/>
    </location>
</feature>
<reference evidence="7 8" key="1">
    <citation type="submission" date="2015-02" db="EMBL/GenBank/DDBJ databases">
        <authorList>
            <person name="Chooi Y.-H."/>
        </authorList>
    </citation>
    <scope>NUCLEOTIDE SEQUENCE [LARGE SCALE GENOMIC DNA]</scope>
    <source>
        <strain evidence="7">E3</strain>
    </source>
</reference>
<feature type="repeat" description="WD" evidence="6">
    <location>
        <begin position="124"/>
        <end position="166"/>
    </location>
</feature>
<dbReference type="Proteomes" id="UP000039324">
    <property type="component" value="Unassembled WGS sequence"/>
</dbReference>
<evidence type="ECO:0000256" key="1">
    <source>
        <dbReference type="ARBA" id="ARBA00008075"/>
    </source>
</evidence>
<dbReference type="InterPro" id="IPR051243">
    <property type="entry name" value="PcG_WD-repeat"/>
</dbReference>
<keyword evidence="8" id="KW-1185">Reference proteome</keyword>
<evidence type="ECO:0000256" key="4">
    <source>
        <dbReference type="ARBA" id="ARBA00023015"/>
    </source>
</evidence>
<dbReference type="InterPro" id="IPR036322">
    <property type="entry name" value="WD40_repeat_dom_sf"/>
</dbReference>